<organism evidence="2 3">
    <name type="scientific">Yersinia canariae</name>
    <dbReference type="NCBI Taxonomy" id="2607663"/>
    <lineage>
        <taxon>Bacteria</taxon>
        <taxon>Pseudomonadati</taxon>
        <taxon>Pseudomonadota</taxon>
        <taxon>Gammaproteobacteria</taxon>
        <taxon>Enterobacterales</taxon>
        <taxon>Yersiniaceae</taxon>
        <taxon>Yersinia</taxon>
    </lineage>
</organism>
<dbReference type="PANTHER" id="PTHR11803:SF58">
    <property type="entry name" value="PROTEIN HMF1-RELATED"/>
    <property type="match status" value="1"/>
</dbReference>
<dbReference type="CDD" id="cd00448">
    <property type="entry name" value="YjgF_YER057c_UK114_family"/>
    <property type="match status" value="1"/>
</dbReference>
<dbReference type="InterPro" id="IPR035959">
    <property type="entry name" value="RutC-like_sf"/>
</dbReference>
<dbReference type="GO" id="GO:0019239">
    <property type="term" value="F:deaminase activity"/>
    <property type="evidence" value="ECO:0007669"/>
    <property type="project" value="TreeGrafter"/>
</dbReference>
<dbReference type="KEGG" id="yca:F0T03_16640"/>
<dbReference type="PANTHER" id="PTHR11803">
    <property type="entry name" value="2-IMINOBUTANOATE/2-IMINOPROPANOATE DEAMINASE RIDA"/>
    <property type="match status" value="1"/>
</dbReference>
<comment type="similarity">
    <text evidence="1">Belongs to the RutC family.</text>
</comment>
<dbReference type="Pfam" id="PF01042">
    <property type="entry name" value="Ribonuc_L-PSP"/>
    <property type="match status" value="1"/>
</dbReference>
<protein>
    <submittedName>
        <fullName evidence="2">RidA family protein</fullName>
    </submittedName>
</protein>
<evidence type="ECO:0000313" key="3">
    <source>
        <dbReference type="Proteomes" id="UP000464402"/>
    </source>
</evidence>
<dbReference type="GO" id="GO:0005829">
    <property type="term" value="C:cytosol"/>
    <property type="evidence" value="ECO:0007669"/>
    <property type="project" value="TreeGrafter"/>
</dbReference>
<dbReference type="AlphaFoldDB" id="A0A857F7A3"/>
<reference evidence="3" key="1">
    <citation type="submission" date="2019-09" db="EMBL/GenBank/DDBJ databases">
        <title>Yersinia canariae sp. nov., isolated from a human yersiniosis case.</title>
        <authorList>
            <person name="Nguyen S.V."/>
            <person name="Greig D."/>
            <person name="Hurley D."/>
            <person name="Cao Y."/>
            <person name="McCabe E."/>
            <person name="Mitchell M."/>
            <person name="Jenkins C."/>
            <person name="Fanning S."/>
        </authorList>
    </citation>
    <scope>NUCLEOTIDE SEQUENCE [LARGE SCALE GENOMIC DNA]</scope>
    <source>
        <strain evidence="3">NCTC 14382</strain>
    </source>
</reference>
<gene>
    <name evidence="2" type="ORF">F0T03_16640</name>
</gene>
<dbReference type="InterPro" id="IPR006175">
    <property type="entry name" value="YjgF/YER057c/UK114"/>
</dbReference>
<dbReference type="EMBL" id="CP043727">
    <property type="protein sequence ID" value="QHB34814.1"/>
    <property type="molecule type" value="Genomic_DNA"/>
</dbReference>
<evidence type="ECO:0000256" key="1">
    <source>
        <dbReference type="ARBA" id="ARBA00010552"/>
    </source>
</evidence>
<proteinExistence type="inferred from homology"/>
<keyword evidence="3" id="KW-1185">Reference proteome</keyword>
<sequence>MMSEPILINSTQGQPPAGHYSHAVCAGGMVYLSGQLPITAQGVVLSHQSFDIQVKQVFANIEGVLADCHCNLNSLVQVRVYLCDIELWPHFNALYAQWLGPHKPARCVVPVPTLHHDLALEIEAVAMLPV</sequence>
<accession>A0A857F7A3</accession>
<dbReference type="SUPFAM" id="SSF55298">
    <property type="entry name" value="YjgF-like"/>
    <property type="match status" value="1"/>
</dbReference>
<evidence type="ECO:0000313" key="2">
    <source>
        <dbReference type="EMBL" id="QHB34814.1"/>
    </source>
</evidence>
<dbReference type="Proteomes" id="UP000464402">
    <property type="component" value="Chromosome"/>
</dbReference>
<dbReference type="Gene3D" id="3.30.1330.40">
    <property type="entry name" value="RutC-like"/>
    <property type="match status" value="1"/>
</dbReference>
<name>A0A857F7A3_9GAMM</name>